<dbReference type="eggNOG" id="COG5005">
    <property type="taxonomic scope" value="Bacteria"/>
</dbReference>
<sequence length="161" mass="18552">MGVRYGSLPFKEQIAFWRAKELVPTERWNDLVREQHDTAFTGDLEPVFADIGEYLTRSHDERFGRQVAPDGEPWKELSPGYQARKPKNQDKILTLEGDLRRSLHADVSADELLFGTILKYGATHQFGDPRRHIPERPFLGVSDDDRDEILDIIRDHIQAAL</sequence>
<organism evidence="2 3">
    <name type="scientific">Methylomicrobium album BG8</name>
    <dbReference type="NCBI Taxonomy" id="686340"/>
    <lineage>
        <taxon>Bacteria</taxon>
        <taxon>Pseudomonadati</taxon>
        <taxon>Pseudomonadota</taxon>
        <taxon>Gammaproteobacteria</taxon>
        <taxon>Methylococcales</taxon>
        <taxon>Methylococcaceae</taxon>
        <taxon>Methylomicrobium</taxon>
    </lineage>
</organism>
<protein>
    <submittedName>
        <fullName evidence="2">Phage virion morphogenesis protein, putative tail completion</fullName>
    </submittedName>
</protein>
<dbReference type="RefSeq" id="WP_005370720.1">
    <property type="nucleotide sequence ID" value="NZ_CM001475.1"/>
</dbReference>
<name>H8GJA7_METAL</name>
<dbReference type="Proteomes" id="UP000005090">
    <property type="component" value="Chromosome"/>
</dbReference>
<evidence type="ECO:0000313" key="3">
    <source>
        <dbReference type="Proteomes" id="UP000005090"/>
    </source>
</evidence>
<evidence type="ECO:0000313" key="2">
    <source>
        <dbReference type="EMBL" id="EIC29097.1"/>
    </source>
</evidence>
<dbReference type="NCBIfam" id="TIGR01635">
    <property type="entry name" value="tail_comp_S"/>
    <property type="match status" value="1"/>
</dbReference>
<gene>
    <name evidence="2" type="ORF">Metal_1297</name>
</gene>
<accession>H8GJA7</accession>
<dbReference type="HOGENOM" id="CLU_117141_2_1_6"/>
<reference evidence="2 3" key="1">
    <citation type="journal article" date="2013" name="Genome Announc.">
        <title>Genome Sequence of the Obligate Gammaproteobacterial Methanotroph Methylomicrobium album Strain BG8.</title>
        <authorList>
            <person name="Kits K.D."/>
            <person name="Kalyuzhnaya M.G."/>
            <person name="Klotz M.G."/>
            <person name="Jetten M.S."/>
            <person name="Op den Camp H.J."/>
            <person name="Vuilleumier S."/>
            <person name="Bringel F."/>
            <person name="Dispirito A.A."/>
            <person name="Murrell J.C."/>
            <person name="Bruce D."/>
            <person name="Cheng J.F."/>
            <person name="Copeland A."/>
            <person name="Goodwin L."/>
            <person name="Hauser L."/>
            <person name="Lajus A."/>
            <person name="Land M.L."/>
            <person name="Lapidus A."/>
            <person name="Lucas S."/>
            <person name="Medigue C."/>
            <person name="Pitluck S."/>
            <person name="Woyke T."/>
            <person name="Zeytun A."/>
            <person name="Stein L.Y."/>
        </authorList>
    </citation>
    <scope>NUCLEOTIDE SEQUENCE [LARGE SCALE GENOMIC DNA]</scope>
    <source>
        <strain evidence="2 3">BG8</strain>
    </source>
</reference>
<feature type="region of interest" description="Disordered" evidence="1">
    <location>
        <begin position="65"/>
        <end position="87"/>
    </location>
</feature>
<dbReference type="Pfam" id="PF05069">
    <property type="entry name" value="Phage_tail_S"/>
    <property type="match status" value="1"/>
</dbReference>
<dbReference type="STRING" id="686340.Metal_1297"/>
<evidence type="ECO:0000256" key="1">
    <source>
        <dbReference type="SAM" id="MobiDB-lite"/>
    </source>
</evidence>
<proteinExistence type="predicted"/>
<dbReference type="InterPro" id="IPR006522">
    <property type="entry name" value="Phage_virion_morphogenesis"/>
</dbReference>
<dbReference type="AlphaFoldDB" id="H8GJA7"/>
<keyword evidence="3" id="KW-1185">Reference proteome</keyword>
<dbReference type="EMBL" id="CM001475">
    <property type="protein sequence ID" value="EIC29097.1"/>
    <property type="molecule type" value="Genomic_DNA"/>
</dbReference>